<reference evidence="2" key="1">
    <citation type="journal article" date="2022" name="bioRxiv">
        <title>Sequencing and chromosome-scale assembly of the giantPleurodeles waltlgenome.</title>
        <authorList>
            <person name="Brown T."/>
            <person name="Elewa A."/>
            <person name="Iarovenko S."/>
            <person name="Subramanian E."/>
            <person name="Araus A.J."/>
            <person name="Petzold A."/>
            <person name="Susuki M."/>
            <person name="Suzuki K.-i.T."/>
            <person name="Hayashi T."/>
            <person name="Toyoda A."/>
            <person name="Oliveira C."/>
            <person name="Osipova E."/>
            <person name="Leigh N.D."/>
            <person name="Simon A."/>
            <person name="Yun M.H."/>
        </authorList>
    </citation>
    <scope>NUCLEOTIDE SEQUENCE</scope>
    <source>
        <strain evidence="2">20211129_DDA</strain>
        <tissue evidence="2">Liver</tissue>
    </source>
</reference>
<dbReference type="Proteomes" id="UP001066276">
    <property type="component" value="Chromosome 7"/>
</dbReference>
<keyword evidence="3" id="KW-1185">Reference proteome</keyword>
<comment type="caution">
    <text evidence="2">The sequence shown here is derived from an EMBL/GenBank/DDBJ whole genome shotgun (WGS) entry which is preliminary data.</text>
</comment>
<feature type="compositionally biased region" description="Polar residues" evidence="1">
    <location>
        <begin position="1"/>
        <end position="11"/>
    </location>
</feature>
<gene>
    <name evidence="2" type="ORF">NDU88_001340</name>
</gene>
<accession>A0AAV7P6I1</accession>
<feature type="region of interest" description="Disordered" evidence="1">
    <location>
        <begin position="1"/>
        <end position="41"/>
    </location>
</feature>
<evidence type="ECO:0000313" key="2">
    <source>
        <dbReference type="EMBL" id="KAJ1122867.1"/>
    </source>
</evidence>
<dbReference type="EMBL" id="JANPWB010000011">
    <property type="protein sequence ID" value="KAJ1122867.1"/>
    <property type="molecule type" value="Genomic_DNA"/>
</dbReference>
<organism evidence="2 3">
    <name type="scientific">Pleurodeles waltl</name>
    <name type="common">Iberian ribbed newt</name>
    <dbReference type="NCBI Taxonomy" id="8319"/>
    <lineage>
        <taxon>Eukaryota</taxon>
        <taxon>Metazoa</taxon>
        <taxon>Chordata</taxon>
        <taxon>Craniata</taxon>
        <taxon>Vertebrata</taxon>
        <taxon>Euteleostomi</taxon>
        <taxon>Amphibia</taxon>
        <taxon>Batrachia</taxon>
        <taxon>Caudata</taxon>
        <taxon>Salamandroidea</taxon>
        <taxon>Salamandridae</taxon>
        <taxon>Pleurodelinae</taxon>
        <taxon>Pleurodeles</taxon>
    </lineage>
</organism>
<protein>
    <submittedName>
        <fullName evidence="2">Uncharacterized protein</fullName>
    </submittedName>
</protein>
<name>A0AAV7P6I1_PLEWA</name>
<evidence type="ECO:0000313" key="3">
    <source>
        <dbReference type="Proteomes" id="UP001066276"/>
    </source>
</evidence>
<evidence type="ECO:0000256" key="1">
    <source>
        <dbReference type="SAM" id="MobiDB-lite"/>
    </source>
</evidence>
<sequence>MQKSFQLMTSQRRPKAARGGGAMETGQKTGRKPTATLQESERRIDQVEVAFRLRYLWGCGSTHRARSRPHEQ</sequence>
<proteinExistence type="predicted"/>
<dbReference type="AlphaFoldDB" id="A0AAV7P6I1"/>